<dbReference type="Proteomes" id="UP000754883">
    <property type="component" value="Unassembled WGS sequence"/>
</dbReference>
<reference evidence="2" key="1">
    <citation type="submission" date="2019-06" db="EMBL/GenBank/DDBJ databases">
        <authorList>
            <person name="Broberg M."/>
        </authorList>
    </citation>
    <scope>NUCLEOTIDE SEQUENCE [LARGE SCALE GENOMIC DNA]</scope>
</reference>
<sequence length="108" mass="11561">MFPTAPNLLTLIVNLDQQVFSTGPSCGAVGPSDKLPRILPQTANSWLQADGAKAERRPTVVQRLTELRAGIGTASHQALPPQCSESESRDLVAPAWNTLSLHLRHLGA</sequence>
<dbReference type="AlphaFoldDB" id="A0A9N9Y7N9"/>
<organism evidence="1 2">
    <name type="scientific">Clonostachys byssicola</name>
    <dbReference type="NCBI Taxonomy" id="160290"/>
    <lineage>
        <taxon>Eukaryota</taxon>
        <taxon>Fungi</taxon>
        <taxon>Dikarya</taxon>
        <taxon>Ascomycota</taxon>
        <taxon>Pezizomycotina</taxon>
        <taxon>Sordariomycetes</taxon>
        <taxon>Hypocreomycetidae</taxon>
        <taxon>Hypocreales</taxon>
        <taxon>Bionectriaceae</taxon>
        <taxon>Clonostachys</taxon>
    </lineage>
</organism>
<reference evidence="1 2" key="2">
    <citation type="submission" date="2021-10" db="EMBL/GenBank/DDBJ databases">
        <authorList>
            <person name="Piombo E."/>
        </authorList>
    </citation>
    <scope>NUCLEOTIDE SEQUENCE [LARGE SCALE GENOMIC DNA]</scope>
</reference>
<comment type="caution">
    <text evidence="1">The sequence shown here is derived from an EMBL/GenBank/DDBJ whole genome shotgun (WGS) entry which is preliminary data.</text>
</comment>
<proteinExistence type="predicted"/>
<dbReference type="OrthoDB" id="10534556at2759"/>
<evidence type="ECO:0000313" key="1">
    <source>
        <dbReference type="EMBL" id="CAG9999203.1"/>
    </source>
</evidence>
<dbReference type="EMBL" id="CABFNO020001553">
    <property type="protein sequence ID" value="CAG9999203.1"/>
    <property type="molecule type" value="Genomic_DNA"/>
</dbReference>
<accession>A0A9N9Y7N9</accession>
<keyword evidence="2" id="KW-1185">Reference proteome</keyword>
<feature type="non-terminal residue" evidence="1">
    <location>
        <position position="108"/>
    </location>
</feature>
<protein>
    <submittedName>
        <fullName evidence="1">Uncharacterized protein</fullName>
    </submittedName>
</protein>
<name>A0A9N9Y7N9_9HYPO</name>
<evidence type="ECO:0000313" key="2">
    <source>
        <dbReference type="Proteomes" id="UP000754883"/>
    </source>
</evidence>
<gene>
    <name evidence="1" type="ORF">CBYS24578_00002323</name>
</gene>